<dbReference type="EMBL" id="CYUE01000021">
    <property type="protein sequence ID" value="CUK27123.1"/>
    <property type="molecule type" value="Genomic_DNA"/>
</dbReference>
<protein>
    <submittedName>
        <fullName evidence="2">Uncharacterized protein</fullName>
    </submittedName>
</protein>
<keyword evidence="3" id="KW-1185">Reference proteome</keyword>
<dbReference type="Proteomes" id="UP000051184">
    <property type="component" value="Unassembled WGS sequence"/>
</dbReference>
<dbReference type="OrthoDB" id="7871856at2"/>
<evidence type="ECO:0000313" key="3">
    <source>
        <dbReference type="Proteomes" id="UP000051184"/>
    </source>
</evidence>
<reference evidence="3" key="1">
    <citation type="submission" date="2015-09" db="EMBL/GenBank/DDBJ databases">
        <authorList>
            <person name="Rodrigo-Torres Lidia"/>
            <person name="Arahal R.David."/>
        </authorList>
    </citation>
    <scope>NUCLEOTIDE SEQUENCE [LARGE SCALE GENOMIC DNA]</scope>
    <source>
        <strain evidence="3">CECT 5114</strain>
    </source>
</reference>
<proteinExistence type="predicted"/>
<dbReference type="AlphaFoldDB" id="A0A0P1IU63"/>
<sequence>MNQIINMIMRRVMRQLVNKGVNAGFDAVSKRGDADESRSAGNGAPKHNAKQAKQAMRMIRRTSRF</sequence>
<name>A0A0P1IU63_9RHOB</name>
<organism evidence="2 3">
    <name type="scientific">Cognatishimia activa</name>
    <dbReference type="NCBI Taxonomy" id="1715691"/>
    <lineage>
        <taxon>Bacteria</taxon>
        <taxon>Pseudomonadati</taxon>
        <taxon>Pseudomonadota</taxon>
        <taxon>Alphaproteobacteria</taxon>
        <taxon>Rhodobacterales</taxon>
        <taxon>Paracoccaceae</taxon>
        <taxon>Cognatishimia</taxon>
    </lineage>
</organism>
<dbReference type="RefSeq" id="WP_058316802.1">
    <property type="nucleotide sequence ID" value="NZ_CYTO01000024.1"/>
</dbReference>
<gene>
    <name evidence="2" type="ORF">TA5114_02944</name>
</gene>
<evidence type="ECO:0000256" key="1">
    <source>
        <dbReference type="SAM" id="MobiDB-lite"/>
    </source>
</evidence>
<dbReference type="STRING" id="1715691.TA5113_03059"/>
<accession>A0A0P1IU63</accession>
<feature type="region of interest" description="Disordered" evidence="1">
    <location>
        <begin position="30"/>
        <end position="65"/>
    </location>
</feature>
<evidence type="ECO:0000313" key="2">
    <source>
        <dbReference type="EMBL" id="CUK27123.1"/>
    </source>
</evidence>